<gene>
    <name evidence="6" type="ORF">GCM10022416_12000</name>
</gene>
<dbReference type="PROSITE" id="PS51935">
    <property type="entry name" value="NLPC_P60"/>
    <property type="match status" value="1"/>
</dbReference>
<dbReference type="PANTHER" id="PTHR47359">
    <property type="entry name" value="PEPTIDOGLYCAN DL-ENDOPEPTIDASE CWLO"/>
    <property type="match status" value="1"/>
</dbReference>
<evidence type="ECO:0000256" key="3">
    <source>
        <dbReference type="ARBA" id="ARBA00022801"/>
    </source>
</evidence>
<evidence type="ECO:0000313" key="7">
    <source>
        <dbReference type="Proteomes" id="UP001500266"/>
    </source>
</evidence>
<dbReference type="Proteomes" id="UP001500266">
    <property type="component" value="Unassembled WGS sequence"/>
</dbReference>
<dbReference type="Gene3D" id="3.90.1720.10">
    <property type="entry name" value="endopeptidase domain like (from Nostoc punctiforme)"/>
    <property type="match status" value="1"/>
</dbReference>
<evidence type="ECO:0000313" key="6">
    <source>
        <dbReference type="EMBL" id="GAA4132335.1"/>
    </source>
</evidence>
<organism evidence="6 7">
    <name type="scientific">Actinomadura keratinilytica</name>
    <dbReference type="NCBI Taxonomy" id="547461"/>
    <lineage>
        <taxon>Bacteria</taxon>
        <taxon>Bacillati</taxon>
        <taxon>Actinomycetota</taxon>
        <taxon>Actinomycetes</taxon>
        <taxon>Streptosporangiales</taxon>
        <taxon>Thermomonosporaceae</taxon>
        <taxon>Actinomadura</taxon>
    </lineage>
</organism>
<proteinExistence type="inferred from homology"/>
<evidence type="ECO:0000259" key="5">
    <source>
        <dbReference type="PROSITE" id="PS51935"/>
    </source>
</evidence>
<dbReference type="Pfam" id="PF13406">
    <property type="entry name" value="SLT_2"/>
    <property type="match status" value="1"/>
</dbReference>
<keyword evidence="4" id="KW-0788">Thiol protease</keyword>
<dbReference type="InterPro" id="IPR000064">
    <property type="entry name" value="NLP_P60_dom"/>
</dbReference>
<dbReference type="PANTHER" id="PTHR47359:SF3">
    <property type="entry name" value="NLP_P60 DOMAIN-CONTAINING PROTEIN-RELATED"/>
    <property type="match status" value="1"/>
</dbReference>
<protein>
    <submittedName>
        <fullName evidence="6">NlpC/P60 family protein</fullName>
    </submittedName>
</protein>
<comment type="caution">
    <text evidence="6">The sequence shown here is derived from an EMBL/GenBank/DDBJ whole genome shotgun (WGS) entry which is preliminary data.</text>
</comment>
<evidence type="ECO:0000256" key="2">
    <source>
        <dbReference type="ARBA" id="ARBA00022670"/>
    </source>
</evidence>
<dbReference type="CDD" id="cd13399">
    <property type="entry name" value="Slt35-like"/>
    <property type="match status" value="1"/>
</dbReference>
<dbReference type="Gene3D" id="1.10.530.10">
    <property type="match status" value="1"/>
</dbReference>
<dbReference type="InterPro" id="IPR023346">
    <property type="entry name" value="Lysozyme-like_dom_sf"/>
</dbReference>
<keyword evidence="3" id="KW-0378">Hydrolase</keyword>
<dbReference type="InterPro" id="IPR031304">
    <property type="entry name" value="SLT_2"/>
</dbReference>
<dbReference type="InterPro" id="IPR051794">
    <property type="entry name" value="PG_Endopeptidase_C40"/>
</dbReference>
<dbReference type="InterPro" id="IPR038765">
    <property type="entry name" value="Papain-like_cys_pep_sf"/>
</dbReference>
<comment type="similarity">
    <text evidence="1">Belongs to the peptidase C40 family.</text>
</comment>
<evidence type="ECO:0000256" key="4">
    <source>
        <dbReference type="ARBA" id="ARBA00022807"/>
    </source>
</evidence>
<dbReference type="Pfam" id="PF00877">
    <property type="entry name" value="NLPC_P60"/>
    <property type="match status" value="1"/>
</dbReference>
<keyword evidence="7" id="KW-1185">Reference proteome</keyword>
<feature type="domain" description="NlpC/P60" evidence="5">
    <location>
        <begin position="186"/>
        <end position="326"/>
    </location>
</feature>
<sequence>MLPAIGVPVVAVFVVLAVFVGALGAILPGGGDASCQTAPGRTAQAEIPPAYLALYLKAGAQYGIPWNVLAAIGDAESDHGRGTEPGITSGTNHAGAAGPMQFLRGTWAAFGVDGNGDGRKDIYDPADAIPAAARYLKHNGAPAHLERALYRYNHADWYVKKVLRRAAEYGEGGGPPSCSDVPIAATGRAAVAVKAALRWIGTPYSWGGGGFNGPTRGIAQGAGIVGFDCSGLTRYAWHQAGVTIPRLSQDQWKALPHIPASQEQPGDLVFFRGSGGTSSSPGHVGLVIGGGRMVEAPRTGLKVRISSIRNRSDLVGYARPALPQPR</sequence>
<accession>A0ABP7Y8G9</accession>
<keyword evidence="2" id="KW-0645">Protease</keyword>
<dbReference type="RefSeq" id="WP_345018164.1">
    <property type="nucleotide sequence ID" value="NZ_BAABDO010000010.1"/>
</dbReference>
<name>A0ABP7Y8G9_9ACTN</name>
<evidence type="ECO:0000256" key="1">
    <source>
        <dbReference type="ARBA" id="ARBA00007074"/>
    </source>
</evidence>
<reference evidence="7" key="1">
    <citation type="journal article" date="2019" name="Int. J. Syst. Evol. Microbiol.">
        <title>The Global Catalogue of Microorganisms (GCM) 10K type strain sequencing project: providing services to taxonomists for standard genome sequencing and annotation.</title>
        <authorList>
            <consortium name="The Broad Institute Genomics Platform"/>
            <consortium name="The Broad Institute Genome Sequencing Center for Infectious Disease"/>
            <person name="Wu L."/>
            <person name="Ma J."/>
        </authorList>
    </citation>
    <scope>NUCLEOTIDE SEQUENCE [LARGE SCALE GENOMIC DNA]</scope>
    <source>
        <strain evidence="7">JCM 17316</strain>
    </source>
</reference>
<dbReference type="SUPFAM" id="SSF54001">
    <property type="entry name" value="Cysteine proteinases"/>
    <property type="match status" value="1"/>
</dbReference>
<dbReference type="EMBL" id="BAABDO010000010">
    <property type="protein sequence ID" value="GAA4132335.1"/>
    <property type="molecule type" value="Genomic_DNA"/>
</dbReference>
<dbReference type="SUPFAM" id="SSF53955">
    <property type="entry name" value="Lysozyme-like"/>
    <property type="match status" value="1"/>
</dbReference>